<feature type="compositionally biased region" description="Low complexity" evidence="1">
    <location>
        <begin position="22"/>
        <end position="34"/>
    </location>
</feature>
<keyword evidence="3" id="KW-1185">Reference proteome</keyword>
<organism evidence="2 3">
    <name type="scientific">Rugosimonospora acidiphila</name>
    <dbReference type="NCBI Taxonomy" id="556531"/>
    <lineage>
        <taxon>Bacteria</taxon>
        <taxon>Bacillati</taxon>
        <taxon>Actinomycetota</taxon>
        <taxon>Actinomycetes</taxon>
        <taxon>Micromonosporales</taxon>
        <taxon>Micromonosporaceae</taxon>
        <taxon>Rugosimonospora</taxon>
    </lineage>
</organism>
<protein>
    <submittedName>
        <fullName evidence="2">Uncharacterized protein</fullName>
    </submittedName>
</protein>
<evidence type="ECO:0000256" key="1">
    <source>
        <dbReference type="SAM" id="MobiDB-lite"/>
    </source>
</evidence>
<feature type="region of interest" description="Disordered" evidence="1">
    <location>
        <begin position="18"/>
        <end position="37"/>
    </location>
</feature>
<gene>
    <name evidence="2" type="ORF">GCM10023322_55330</name>
</gene>
<dbReference type="Proteomes" id="UP001501570">
    <property type="component" value="Unassembled WGS sequence"/>
</dbReference>
<dbReference type="RefSeq" id="WP_345634433.1">
    <property type="nucleotide sequence ID" value="NZ_BAABJQ010000019.1"/>
</dbReference>
<reference evidence="3" key="1">
    <citation type="journal article" date="2019" name="Int. J. Syst. Evol. Microbiol.">
        <title>The Global Catalogue of Microorganisms (GCM) 10K type strain sequencing project: providing services to taxonomists for standard genome sequencing and annotation.</title>
        <authorList>
            <consortium name="The Broad Institute Genomics Platform"/>
            <consortium name="The Broad Institute Genome Sequencing Center for Infectious Disease"/>
            <person name="Wu L."/>
            <person name="Ma J."/>
        </authorList>
    </citation>
    <scope>NUCLEOTIDE SEQUENCE [LARGE SCALE GENOMIC DNA]</scope>
    <source>
        <strain evidence="3">JCM 18304</strain>
    </source>
</reference>
<name>A0ABP9SCA2_9ACTN</name>
<sequence>MLAVGGIALYARRDGPKGDGLTASPAASASTTPPRGRARYSTDLAAVCMGRGYANVAPYEPGSAPKVAAFVATLEPGSRYVQQVIFQGRSPDPRNDFSSVSVVACLSGVRGSEGASKPCPSSSDPVYYMVPYRTTVTLYAAATGEKLGTAQSIDVPADRCPPVVAVFDPTNPNVYPTPTNDAIMTSVGAFFS</sequence>
<dbReference type="EMBL" id="BAABJQ010000019">
    <property type="protein sequence ID" value="GAA5193402.1"/>
    <property type="molecule type" value="Genomic_DNA"/>
</dbReference>
<accession>A0ABP9SCA2</accession>
<evidence type="ECO:0000313" key="3">
    <source>
        <dbReference type="Proteomes" id="UP001501570"/>
    </source>
</evidence>
<comment type="caution">
    <text evidence="2">The sequence shown here is derived from an EMBL/GenBank/DDBJ whole genome shotgun (WGS) entry which is preliminary data.</text>
</comment>
<evidence type="ECO:0000313" key="2">
    <source>
        <dbReference type="EMBL" id="GAA5193402.1"/>
    </source>
</evidence>
<proteinExistence type="predicted"/>